<dbReference type="STRING" id="262898.GA0070564_11219"/>
<dbReference type="RefSeq" id="WP_176730861.1">
    <property type="nucleotide sequence ID" value="NZ_FMCX01000012.1"/>
</dbReference>
<accession>A0A1C5AKM0</accession>
<reference evidence="3" key="1">
    <citation type="submission" date="2016-06" db="EMBL/GenBank/DDBJ databases">
        <authorList>
            <person name="Varghese N."/>
            <person name="Submissions Spin"/>
        </authorList>
    </citation>
    <scope>NUCLEOTIDE SEQUENCE [LARGE SCALE GENOMIC DNA]</scope>
    <source>
        <strain evidence="3">DSM 44830</strain>
    </source>
</reference>
<gene>
    <name evidence="2" type="ORF">GA0070564_11219</name>
</gene>
<feature type="compositionally biased region" description="Low complexity" evidence="1">
    <location>
        <begin position="373"/>
        <end position="384"/>
    </location>
</feature>
<evidence type="ECO:0000313" key="3">
    <source>
        <dbReference type="Proteomes" id="UP000199504"/>
    </source>
</evidence>
<evidence type="ECO:0008006" key="4">
    <source>
        <dbReference type="Google" id="ProtNLM"/>
    </source>
</evidence>
<feature type="region of interest" description="Disordered" evidence="1">
    <location>
        <begin position="373"/>
        <end position="401"/>
    </location>
</feature>
<proteinExistence type="predicted"/>
<name>A0A1C5AKM0_9ACTN</name>
<keyword evidence="3" id="KW-1185">Reference proteome</keyword>
<sequence length="401" mass="42571">MVTAIGYAYPWDFDGDPAAAARAVDLGVDGIAVAAAYHTTRAATPMHPTRRTVTARHAAFYLPIRPAVWRGSPLVPAAPTWPGSFTAASSAVRARGLAVHAWTVLTHNSQLGSRHGDLVVRNAYGEPYTYGLCPSHEVVRDYCATLVSEVVELGEPDGVVLEACGPLGIDHAGHHDKVEFADWTSVQRALLSLCFCTGCLPRYRSAGVDPEELRARVRRLPSAASVSDALGGLAAPVAEVRTTLAAELRDRLVGILRSARVRATVHASADPFASGAFATVAGHGAALPDTVVANCWWPDAEPALAALRTATRPDIGLGGYFRPDTLPVEPMQLSDLVRRYLAAGMDELHLYHLGLVSGPQSHRLADLAAVARRSTSPTRRAATPYLGTGSGSHLQPHADRC</sequence>
<dbReference type="EMBL" id="FMCX01000012">
    <property type="protein sequence ID" value="SCF45749.1"/>
    <property type="molecule type" value="Genomic_DNA"/>
</dbReference>
<dbReference type="Gene3D" id="3.20.20.80">
    <property type="entry name" value="Glycosidases"/>
    <property type="match status" value="1"/>
</dbReference>
<protein>
    <recommendedName>
        <fullName evidence="4">Alanine-rich protein</fullName>
    </recommendedName>
</protein>
<evidence type="ECO:0000256" key="1">
    <source>
        <dbReference type="SAM" id="MobiDB-lite"/>
    </source>
</evidence>
<dbReference type="Proteomes" id="UP000199504">
    <property type="component" value="Unassembled WGS sequence"/>
</dbReference>
<evidence type="ECO:0000313" key="2">
    <source>
        <dbReference type="EMBL" id="SCF45749.1"/>
    </source>
</evidence>
<dbReference type="AlphaFoldDB" id="A0A1C5AKM0"/>
<organism evidence="2 3">
    <name type="scientific">Micromonospora mirobrigensis</name>
    <dbReference type="NCBI Taxonomy" id="262898"/>
    <lineage>
        <taxon>Bacteria</taxon>
        <taxon>Bacillati</taxon>
        <taxon>Actinomycetota</taxon>
        <taxon>Actinomycetes</taxon>
        <taxon>Micromonosporales</taxon>
        <taxon>Micromonosporaceae</taxon>
        <taxon>Micromonospora</taxon>
    </lineage>
</organism>